<name>A0A8D9ED05_9HEMI</name>
<dbReference type="EMBL" id="HBUF01521531">
    <property type="protein sequence ID" value="CAG6749037.1"/>
    <property type="molecule type" value="Transcribed_RNA"/>
</dbReference>
<sequence>MNNNFNMKHVIQSITKPSIVENNTTYTTIMKMKNCFKGLSKLFLFENKNNNEKSICFIFYISEQQNTQRNNEGMGHYGGGASKIIYFVKKRNGKKSIKCCQSHVLWVEQSFQQFGAK</sequence>
<organism evidence="1">
    <name type="scientific">Cacopsylla melanoneura</name>
    <dbReference type="NCBI Taxonomy" id="428564"/>
    <lineage>
        <taxon>Eukaryota</taxon>
        <taxon>Metazoa</taxon>
        <taxon>Ecdysozoa</taxon>
        <taxon>Arthropoda</taxon>
        <taxon>Hexapoda</taxon>
        <taxon>Insecta</taxon>
        <taxon>Pterygota</taxon>
        <taxon>Neoptera</taxon>
        <taxon>Paraneoptera</taxon>
        <taxon>Hemiptera</taxon>
        <taxon>Sternorrhyncha</taxon>
        <taxon>Psylloidea</taxon>
        <taxon>Psyllidae</taxon>
        <taxon>Psyllinae</taxon>
        <taxon>Cacopsylla</taxon>
    </lineage>
</organism>
<proteinExistence type="predicted"/>
<accession>A0A8D9ED05</accession>
<reference evidence="1" key="1">
    <citation type="submission" date="2021-05" db="EMBL/GenBank/DDBJ databases">
        <authorList>
            <person name="Alioto T."/>
            <person name="Alioto T."/>
            <person name="Gomez Garrido J."/>
        </authorList>
    </citation>
    <scope>NUCLEOTIDE SEQUENCE</scope>
</reference>
<evidence type="ECO:0000313" key="1">
    <source>
        <dbReference type="EMBL" id="CAG6749037.1"/>
    </source>
</evidence>
<dbReference type="AlphaFoldDB" id="A0A8D9ED05"/>
<protein>
    <submittedName>
        <fullName evidence="1">Uncharacterized protein</fullName>
    </submittedName>
</protein>